<gene>
    <name evidence="2" type="ordered locus">XOO2047</name>
</gene>
<keyword evidence="3" id="KW-1185">Reference proteome</keyword>
<dbReference type="PROSITE" id="PS51257">
    <property type="entry name" value="PROKAR_LIPOPROTEIN"/>
    <property type="match status" value="1"/>
</dbReference>
<dbReference type="KEGG" id="xoo:XOO2047"/>
<dbReference type="InterPro" id="IPR021417">
    <property type="entry name" value="DUF3060"/>
</dbReference>
<dbReference type="Pfam" id="PF11259">
    <property type="entry name" value="DUF3060"/>
    <property type="match status" value="1"/>
</dbReference>
<evidence type="ECO:0000313" key="3">
    <source>
        <dbReference type="Proteomes" id="UP000006735"/>
    </source>
</evidence>
<evidence type="ECO:0000313" key="2">
    <source>
        <dbReference type="EMBL" id="AAW75301.1"/>
    </source>
</evidence>
<organism evidence="2 3">
    <name type="scientific">Xanthomonas oryzae pv. oryzae (strain KACC10331 / KXO85)</name>
    <dbReference type="NCBI Taxonomy" id="291331"/>
    <lineage>
        <taxon>Bacteria</taxon>
        <taxon>Pseudomonadati</taxon>
        <taxon>Pseudomonadota</taxon>
        <taxon>Gammaproteobacteria</taxon>
        <taxon>Lysobacterales</taxon>
        <taxon>Lysobacteraceae</taxon>
        <taxon>Xanthomonas</taxon>
    </lineage>
</organism>
<dbReference type="EMBL" id="AE013598">
    <property type="protein sequence ID" value="AAW75301.1"/>
    <property type="molecule type" value="Genomic_DNA"/>
</dbReference>
<name>Q5H170_XANOR</name>
<sequence>MPASLLRRSAMRVTHTAPSLLTLTSVLALSGCGGDGHAAQALSAVSSTLSDPASGADWAGKDIRLTRNDSEWILHRECGTVTITASRGAMNLDTARSIRGEGSNFTVLNKQLGQLSVSGHDNTLNLTTVDRVDIQGNKNLVLAREVKQMRFSGNDNTVNPSSNPTLDDRDSGNKVM</sequence>
<dbReference type="AlphaFoldDB" id="Q5H170"/>
<protein>
    <recommendedName>
        <fullName evidence="4">DUF3060 domain-containing protein</fullName>
    </recommendedName>
</protein>
<feature type="compositionally biased region" description="Basic and acidic residues" evidence="1">
    <location>
        <begin position="166"/>
        <end position="176"/>
    </location>
</feature>
<feature type="region of interest" description="Disordered" evidence="1">
    <location>
        <begin position="151"/>
        <end position="176"/>
    </location>
</feature>
<dbReference type="Proteomes" id="UP000006735">
    <property type="component" value="Chromosome"/>
</dbReference>
<accession>Q5H170</accession>
<proteinExistence type="predicted"/>
<reference evidence="2 3" key="1">
    <citation type="journal article" date="2005" name="Nucleic Acids Res.">
        <title>The genome sequence of Xanthomonas oryzae pathovar oryzae KACC10331, the bacterial blight pathogen of rice.</title>
        <authorList>
            <person name="Lee B.M."/>
            <person name="Park Y.J."/>
            <person name="Park D.S."/>
            <person name="Kang H.W."/>
            <person name="Kim J.G."/>
            <person name="Song E.S."/>
            <person name="Park I.C."/>
            <person name="Yoon U.H."/>
            <person name="Hahn J.H."/>
            <person name="Koo B.S."/>
            <person name="Lee G.B."/>
            <person name="Kim H."/>
            <person name="Park H.S."/>
            <person name="Yoon K.O."/>
            <person name="Kim J.H."/>
            <person name="Jung C.H."/>
            <person name="Koh N.H."/>
            <person name="Seo J.S."/>
            <person name="Go S.J."/>
        </authorList>
    </citation>
    <scope>NUCLEOTIDE SEQUENCE [LARGE SCALE GENOMIC DNA]</scope>
    <source>
        <strain evidence="3">KACC10331 / KXO85</strain>
    </source>
</reference>
<evidence type="ECO:0008006" key="4">
    <source>
        <dbReference type="Google" id="ProtNLM"/>
    </source>
</evidence>
<feature type="compositionally biased region" description="Polar residues" evidence="1">
    <location>
        <begin position="151"/>
        <end position="165"/>
    </location>
</feature>
<evidence type="ECO:0000256" key="1">
    <source>
        <dbReference type="SAM" id="MobiDB-lite"/>
    </source>
</evidence>
<dbReference type="HOGENOM" id="CLU_1602057_0_0_6"/>